<comment type="caution">
    <text evidence="1">The sequence shown here is derived from an EMBL/GenBank/DDBJ whole genome shotgun (WGS) entry which is preliminary data.</text>
</comment>
<reference evidence="2" key="1">
    <citation type="journal article" date="2012" name="Science">
        <title>The Paleozoic origin of enzymatic lignin decomposition reconstructed from 31 fungal genomes.</title>
        <authorList>
            <person name="Floudas D."/>
            <person name="Binder M."/>
            <person name="Riley R."/>
            <person name="Barry K."/>
            <person name="Blanchette R.A."/>
            <person name="Henrissat B."/>
            <person name="Martinez A.T."/>
            <person name="Otillar R."/>
            <person name="Spatafora J.W."/>
            <person name="Yadav J.S."/>
            <person name="Aerts A."/>
            <person name="Benoit I."/>
            <person name="Boyd A."/>
            <person name="Carlson A."/>
            <person name="Copeland A."/>
            <person name="Coutinho P.M."/>
            <person name="de Vries R.P."/>
            <person name="Ferreira P."/>
            <person name="Findley K."/>
            <person name="Foster B."/>
            <person name="Gaskell J."/>
            <person name="Glotzer D."/>
            <person name="Gorecki P."/>
            <person name="Heitman J."/>
            <person name="Hesse C."/>
            <person name="Hori C."/>
            <person name="Igarashi K."/>
            <person name="Jurgens J.A."/>
            <person name="Kallen N."/>
            <person name="Kersten P."/>
            <person name="Kohler A."/>
            <person name="Kuees U."/>
            <person name="Kumar T.K.A."/>
            <person name="Kuo A."/>
            <person name="LaButti K."/>
            <person name="Larrondo L.F."/>
            <person name="Lindquist E."/>
            <person name="Ling A."/>
            <person name="Lombard V."/>
            <person name="Lucas S."/>
            <person name="Lundell T."/>
            <person name="Martin R."/>
            <person name="McLaughlin D.J."/>
            <person name="Morgenstern I."/>
            <person name="Morin E."/>
            <person name="Murat C."/>
            <person name="Nagy L.G."/>
            <person name="Nolan M."/>
            <person name="Ohm R.A."/>
            <person name="Patyshakuliyeva A."/>
            <person name="Rokas A."/>
            <person name="Ruiz-Duenas F.J."/>
            <person name="Sabat G."/>
            <person name="Salamov A."/>
            <person name="Samejima M."/>
            <person name="Schmutz J."/>
            <person name="Slot J.C."/>
            <person name="St John F."/>
            <person name="Stenlid J."/>
            <person name="Sun H."/>
            <person name="Sun S."/>
            <person name="Syed K."/>
            <person name="Tsang A."/>
            <person name="Wiebenga A."/>
            <person name="Young D."/>
            <person name="Pisabarro A."/>
            <person name="Eastwood D.C."/>
            <person name="Martin F."/>
            <person name="Cullen D."/>
            <person name="Grigoriev I.V."/>
            <person name="Hibbett D.S."/>
        </authorList>
    </citation>
    <scope>NUCLEOTIDE SEQUENCE [LARGE SCALE GENOMIC DNA]</scope>
    <source>
        <strain evidence="2">RWD-64-598 SS2</strain>
    </source>
</reference>
<sequence>MEAATEIMEKDGASNIDRSRNIIATELLANAGRIIMESGGDRFRKMRRAVFTALQPKASESYQPLQIANARILMLKLLQAMTDLPTI</sequence>
<dbReference type="InterPro" id="IPR036396">
    <property type="entry name" value="Cyt_P450_sf"/>
</dbReference>
<keyword evidence="2" id="KW-1185">Reference proteome</keyword>
<evidence type="ECO:0000313" key="1">
    <source>
        <dbReference type="EMBL" id="EIW85904.1"/>
    </source>
</evidence>
<dbReference type="Proteomes" id="UP000053558">
    <property type="component" value="Unassembled WGS sequence"/>
</dbReference>
<dbReference type="KEGG" id="cput:CONPUDRAFT_148038"/>
<dbReference type="RefSeq" id="XP_007762895.1">
    <property type="nucleotide sequence ID" value="XM_007764705.1"/>
</dbReference>
<dbReference type="GeneID" id="19202426"/>
<dbReference type="OrthoDB" id="2789670at2759"/>
<dbReference type="Gene3D" id="1.10.630.10">
    <property type="entry name" value="Cytochrome P450"/>
    <property type="match status" value="1"/>
</dbReference>
<accession>A0A5M3N4D4</accession>
<dbReference type="GO" id="GO:0005506">
    <property type="term" value="F:iron ion binding"/>
    <property type="evidence" value="ECO:0007669"/>
    <property type="project" value="InterPro"/>
</dbReference>
<organism evidence="1 2">
    <name type="scientific">Coniophora puteana (strain RWD-64-598)</name>
    <name type="common">Brown rot fungus</name>
    <dbReference type="NCBI Taxonomy" id="741705"/>
    <lineage>
        <taxon>Eukaryota</taxon>
        <taxon>Fungi</taxon>
        <taxon>Dikarya</taxon>
        <taxon>Basidiomycota</taxon>
        <taxon>Agaricomycotina</taxon>
        <taxon>Agaricomycetes</taxon>
        <taxon>Agaricomycetidae</taxon>
        <taxon>Boletales</taxon>
        <taxon>Coniophorineae</taxon>
        <taxon>Coniophoraceae</taxon>
        <taxon>Coniophora</taxon>
    </lineage>
</organism>
<name>A0A5M3N4D4_CONPW</name>
<dbReference type="GO" id="GO:0016705">
    <property type="term" value="F:oxidoreductase activity, acting on paired donors, with incorporation or reduction of molecular oxygen"/>
    <property type="evidence" value="ECO:0007669"/>
    <property type="project" value="InterPro"/>
</dbReference>
<gene>
    <name evidence="1" type="ORF">CONPUDRAFT_148038</name>
</gene>
<dbReference type="SUPFAM" id="SSF48264">
    <property type="entry name" value="Cytochrome P450"/>
    <property type="match status" value="1"/>
</dbReference>
<evidence type="ECO:0008006" key="3">
    <source>
        <dbReference type="Google" id="ProtNLM"/>
    </source>
</evidence>
<dbReference type="GO" id="GO:0004497">
    <property type="term" value="F:monooxygenase activity"/>
    <property type="evidence" value="ECO:0007669"/>
    <property type="project" value="InterPro"/>
</dbReference>
<dbReference type="EMBL" id="JH711573">
    <property type="protein sequence ID" value="EIW85904.1"/>
    <property type="molecule type" value="Genomic_DNA"/>
</dbReference>
<dbReference type="GO" id="GO:0020037">
    <property type="term" value="F:heme binding"/>
    <property type="evidence" value="ECO:0007669"/>
    <property type="project" value="InterPro"/>
</dbReference>
<protein>
    <recommendedName>
        <fullName evidence="3">Cytochrome P450</fullName>
    </recommendedName>
</protein>
<proteinExistence type="predicted"/>
<dbReference type="AlphaFoldDB" id="A0A5M3N4D4"/>
<evidence type="ECO:0000313" key="2">
    <source>
        <dbReference type="Proteomes" id="UP000053558"/>
    </source>
</evidence>